<sequence length="381" mass="41542">MATLIQQANLSPGISGVLQPIFSLWYLQQDITSDIAPYVTRVSYSDNIKSESDTIDVELEDSDGRWLDKWYPGKGDTLTLKLGYSGEKLLSCGTFSIDEIEVGGPPSTVSIRGVAASVNSALRTKSSRGFENTTLAAIASRIAKKHDLKLIGGIEPVKIDRVTQYAETDVGFLKRLASEYGYAVKVVSDQLVFSHLATLRQLDPVRQLTPQDVARYSLRDTINRVYKSAKVKHQKASDKKLVVYEADGSTTTTTKSGGKATSADTLKLNSRAADKDSAQLKADAALDGHNEYQQTGSISLMGTPQLIAGNKIELVKFGQLSGHWLITSARHSFDRSGGYITEIEIARGPVTTGKSTRSKTQKLTVYKPDGTTETVTREKKK</sequence>
<accession>A0A2U1UWC2</accession>
<dbReference type="Pfam" id="PF05954">
    <property type="entry name" value="Phage_GPD"/>
    <property type="match status" value="1"/>
</dbReference>
<dbReference type="PANTHER" id="PTHR35862:SF1">
    <property type="entry name" value="FELS-2 PROPHAGE PROTEIN"/>
    <property type="match status" value="1"/>
</dbReference>
<dbReference type="Proteomes" id="UP000295985">
    <property type="component" value="Unassembled WGS sequence"/>
</dbReference>
<keyword evidence="4" id="KW-1185">Reference proteome</keyword>
<reference evidence="1 3" key="1">
    <citation type="submission" date="2018-04" db="EMBL/GenBank/DDBJ databases">
        <title>Brenneria corticis sp.nov.</title>
        <authorList>
            <person name="Li Y."/>
        </authorList>
    </citation>
    <scope>NUCLEOTIDE SEQUENCE [LARGE SCALE GENOMIC DNA]</scope>
    <source>
        <strain evidence="1 3">LMG 2694</strain>
    </source>
</reference>
<organism evidence="1 3">
    <name type="scientific">Brenneria nigrifluens DSM 30175 = ATCC 13028</name>
    <dbReference type="NCBI Taxonomy" id="1121120"/>
    <lineage>
        <taxon>Bacteria</taxon>
        <taxon>Pseudomonadati</taxon>
        <taxon>Pseudomonadota</taxon>
        <taxon>Gammaproteobacteria</taxon>
        <taxon>Enterobacterales</taxon>
        <taxon>Pectobacteriaceae</taxon>
        <taxon>Brenneria</taxon>
    </lineage>
</organism>
<dbReference type="InterPro" id="IPR052726">
    <property type="entry name" value="Phage_Baseplate_Hub"/>
</dbReference>
<dbReference type="EMBL" id="CP034036">
    <property type="protein sequence ID" value="QCR05637.1"/>
    <property type="molecule type" value="Genomic_DNA"/>
</dbReference>
<dbReference type="Gene3D" id="3.55.50.10">
    <property type="entry name" value="Baseplate protein-like domains"/>
    <property type="match status" value="1"/>
</dbReference>
<gene>
    <name evidence="1" type="ORF">DDT54_01240</name>
    <name evidence="2" type="ORF">EH206_16480</name>
</gene>
<evidence type="ECO:0000313" key="4">
    <source>
        <dbReference type="Proteomes" id="UP000303847"/>
    </source>
</evidence>
<name>A0A2U1UWC2_9GAMM</name>
<evidence type="ECO:0000313" key="3">
    <source>
        <dbReference type="Proteomes" id="UP000295985"/>
    </source>
</evidence>
<protein>
    <submittedName>
        <fullName evidence="2">Phage late control D family protein</fullName>
    </submittedName>
    <submittedName>
        <fullName evidence="1">Phage protein D</fullName>
    </submittedName>
</protein>
<dbReference type="Proteomes" id="UP000303847">
    <property type="component" value="Chromosome"/>
</dbReference>
<dbReference type="RefSeq" id="WP_009113954.1">
    <property type="nucleotide sequence ID" value="NZ_CP034036.1"/>
</dbReference>
<reference evidence="2 4" key="2">
    <citation type="submission" date="2018-11" db="EMBL/GenBank/DDBJ databases">
        <title>Genome sequences of Brenneria nigrifluens and Brenneria rubrifaciens.</title>
        <authorList>
            <person name="Poret-Peterson A.T."/>
            <person name="McClean A.E."/>
            <person name="Kluepfel D.A."/>
        </authorList>
    </citation>
    <scope>NUCLEOTIDE SEQUENCE [LARGE SCALE GENOMIC DNA]</scope>
    <source>
        <strain evidence="2 4">ATCC 13028</strain>
    </source>
</reference>
<dbReference type="PANTHER" id="PTHR35862">
    <property type="entry name" value="FELS-2 PROPHAGE PROTEIN"/>
    <property type="match status" value="1"/>
</dbReference>
<evidence type="ECO:0000313" key="2">
    <source>
        <dbReference type="EMBL" id="QCR05637.1"/>
    </source>
</evidence>
<evidence type="ECO:0000313" key="1">
    <source>
        <dbReference type="EMBL" id="PWC25979.1"/>
    </source>
</evidence>
<dbReference type="OrthoDB" id="4070623at2"/>
<proteinExistence type="predicted"/>
<dbReference type="AlphaFoldDB" id="A0A2U1UWC2"/>
<dbReference type="EMBL" id="QDKK01000001">
    <property type="protein sequence ID" value="PWC25979.1"/>
    <property type="molecule type" value="Genomic_DNA"/>
</dbReference>
<dbReference type="Gene3D" id="4.10.220.110">
    <property type="match status" value="1"/>
</dbReference>
<dbReference type="SUPFAM" id="SSF69279">
    <property type="entry name" value="Phage tail proteins"/>
    <property type="match status" value="1"/>
</dbReference>
<dbReference type="Gene3D" id="2.30.110.50">
    <property type="match status" value="1"/>
</dbReference>